<dbReference type="Proteomes" id="UP001552479">
    <property type="component" value="Unassembled WGS sequence"/>
</dbReference>
<evidence type="ECO:0000256" key="1">
    <source>
        <dbReference type="SAM" id="MobiDB-lite"/>
    </source>
</evidence>
<name>A0ABV3IM77_9ACTN</name>
<proteinExistence type="predicted"/>
<feature type="region of interest" description="Disordered" evidence="1">
    <location>
        <begin position="1"/>
        <end position="97"/>
    </location>
</feature>
<feature type="compositionally biased region" description="Basic and acidic residues" evidence="1">
    <location>
        <begin position="68"/>
        <end position="97"/>
    </location>
</feature>
<keyword evidence="3" id="KW-1185">Reference proteome</keyword>
<sequence>MITEVAEMARKQSKDARRESHERARDAGEPGAHSGRESRPRERSVPGTASAREGYQPQGGTAQDEALEGVRARGKQAEKDREKERTRNDAHGKRTQP</sequence>
<comment type="caution">
    <text evidence="2">The sequence shown here is derived from an EMBL/GenBank/DDBJ whole genome shotgun (WGS) entry which is preliminary data.</text>
</comment>
<evidence type="ECO:0000313" key="3">
    <source>
        <dbReference type="Proteomes" id="UP001552479"/>
    </source>
</evidence>
<gene>
    <name evidence="2" type="ORF">AB0L03_00640</name>
</gene>
<evidence type="ECO:0000313" key="2">
    <source>
        <dbReference type="EMBL" id="MEV4921358.1"/>
    </source>
</evidence>
<protein>
    <recommendedName>
        <fullName evidence="4">Plasmid stabilization protein</fullName>
    </recommendedName>
</protein>
<reference evidence="2 3" key="1">
    <citation type="submission" date="2024-06" db="EMBL/GenBank/DDBJ databases">
        <title>The Natural Products Discovery Center: Release of the First 8490 Sequenced Strains for Exploring Actinobacteria Biosynthetic Diversity.</title>
        <authorList>
            <person name="Kalkreuter E."/>
            <person name="Kautsar S.A."/>
            <person name="Yang D."/>
            <person name="Bader C.D."/>
            <person name="Teijaro C.N."/>
            <person name="Fluegel L."/>
            <person name="Davis C.M."/>
            <person name="Simpson J.R."/>
            <person name="Lauterbach L."/>
            <person name="Steele A.D."/>
            <person name="Gui C."/>
            <person name="Meng S."/>
            <person name="Li G."/>
            <person name="Viehrig K."/>
            <person name="Ye F."/>
            <person name="Su P."/>
            <person name="Kiefer A.F."/>
            <person name="Nichols A."/>
            <person name="Cepeda A.J."/>
            <person name="Yan W."/>
            <person name="Fan B."/>
            <person name="Jiang Y."/>
            <person name="Adhikari A."/>
            <person name="Zheng C.-J."/>
            <person name="Schuster L."/>
            <person name="Cowan T.M."/>
            <person name="Smanski M.J."/>
            <person name="Chevrette M.G."/>
            <person name="De Carvalho L.P.S."/>
            <person name="Shen B."/>
        </authorList>
    </citation>
    <scope>NUCLEOTIDE SEQUENCE [LARGE SCALE GENOMIC DNA]</scope>
    <source>
        <strain evidence="2 3">NPDC053791</strain>
    </source>
</reference>
<accession>A0ABV3IM77</accession>
<dbReference type="EMBL" id="JBFASG010000001">
    <property type="protein sequence ID" value="MEV4921358.1"/>
    <property type="molecule type" value="Genomic_DNA"/>
</dbReference>
<dbReference type="RefSeq" id="WP_366086254.1">
    <property type="nucleotide sequence ID" value="NZ_JBFASG010000001.1"/>
</dbReference>
<organism evidence="2 3">
    <name type="scientific">Streptomyces roseoverticillatus</name>
    <dbReference type="NCBI Taxonomy" id="66429"/>
    <lineage>
        <taxon>Bacteria</taxon>
        <taxon>Bacillati</taxon>
        <taxon>Actinomycetota</taxon>
        <taxon>Actinomycetes</taxon>
        <taxon>Kitasatosporales</taxon>
        <taxon>Streptomycetaceae</taxon>
        <taxon>Streptomyces</taxon>
    </lineage>
</organism>
<feature type="compositionally biased region" description="Basic and acidic residues" evidence="1">
    <location>
        <begin position="7"/>
        <end position="44"/>
    </location>
</feature>
<evidence type="ECO:0008006" key="4">
    <source>
        <dbReference type="Google" id="ProtNLM"/>
    </source>
</evidence>